<comment type="pathway">
    <text evidence="3">Amine and polyamine biosynthesis; betaine biosynthesis via choline pathway; betaine aldehyde from choline (monooxygenase route): step 1/1.</text>
</comment>
<evidence type="ECO:0000256" key="7">
    <source>
        <dbReference type="ARBA" id="ARBA00022714"/>
    </source>
</evidence>
<gene>
    <name evidence="14" type="ORF">EDD36DRAFT_450841</name>
</gene>
<dbReference type="CDD" id="cd03469">
    <property type="entry name" value="Rieske_RO_Alpha_N"/>
    <property type="match status" value="1"/>
</dbReference>
<evidence type="ECO:0000313" key="14">
    <source>
        <dbReference type="EMBL" id="KAI1617058.1"/>
    </source>
</evidence>
<dbReference type="GO" id="GO:0051537">
    <property type="term" value="F:2 iron, 2 sulfur cluster binding"/>
    <property type="evidence" value="ECO:0007669"/>
    <property type="project" value="UniProtKB-KW"/>
</dbReference>
<dbReference type="GO" id="GO:0005506">
    <property type="term" value="F:iron ion binding"/>
    <property type="evidence" value="ECO:0007669"/>
    <property type="project" value="InterPro"/>
</dbReference>
<dbReference type="InterPro" id="IPR036922">
    <property type="entry name" value="Rieske_2Fe-2S_sf"/>
</dbReference>
<evidence type="ECO:0000259" key="13">
    <source>
        <dbReference type="PROSITE" id="PS51296"/>
    </source>
</evidence>
<keyword evidence="11" id="KW-0411">Iron-sulfur</keyword>
<proteinExistence type="inferred from homology"/>
<organism evidence="14 15">
    <name type="scientific">Exophiala viscosa</name>
    <dbReference type="NCBI Taxonomy" id="2486360"/>
    <lineage>
        <taxon>Eukaryota</taxon>
        <taxon>Fungi</taxon>
        <taxon>Dikarya</taxon>
        <taxon>Ascomycota</taxon>
        <taxon>Pezizomycotina</taxon>
        <taxon>Eurotiomycetes</taxon>
        <taxon>Chaetothyriomycetidae</taxon>
        <taxon>Chaetothyriales</taxon>
        <taxon>Herpotrichiellaceae</taxon>
        <taxon>Exophiala</taxon>
    </lineage>
</organism>
<evidence type="ECO:0000256" key="4">
    <source>
        <dbReference type="ARBA" id="ARBA00010848"/>
    </source>
</evidence>
<evidence type="ECO:0000256" key="8">
    <source>
        <dbReference type="ARBA" id="ARBA00022723"/>
    </source>
</evidence>
<comment type="similarity">
    <text evidence="4">Belongs to the choline monooxygenase family.</text>
</comment>
<name>A0AAN6E562_9EURO</name>
<dbReference type="EMBL" id="MU404351">
    <property type="protein sequence ID" value="KAI1617058.1"/>
    <property type="molecule type" value="Genomic_DNA"/>
</dbReference>
<dbReference type="PRINTS" id="PR00090">
    <property type="entry name" value="RNGDIOXGNASE"/>
</dbReference>
<dbReference type="SUPFAM" id="SSF55961">
    <property type="entry name" value="Bet v1-like"/>
    <property type="match status" value="1"/>
</dbReference>
<comment type="catalytic activity">
    <reaction evidence="12">
        <text>choline + 2 reduced [2Fe-2S]-[ferredoxin] + O2 + 2 H(+) = betaine aldehyde hydrate + 2 oxidized [2Fe-2S]-[ferredoxin] + H2O</text>
        <dbReference type="Rhea" id="RHEA:17769"/>
        <dbReference type="Rhea" id="RHEA-COMP:10000"/>
        <dbReference type="Rhea" id="RHEA-COMP:10001"/>
        <dbReference type="ChEBI" id="CHEBI:15354"/>
        <dbReference type="ChEBI" id="CHEBI:15377"/>
        <dbReference type="ChEBI" id="CHEBI:15378"/>
        <dbReference type="ChEBI" id="CHEBI:15379"/>
        <dbReference type="ChEBI" id="CHEBI:15870"/>
        <dbReference type="ChEBI" id="CHEBI:33737"/>
        <dbReference type="ChEBI" id="CHEBI:33738"/>
        <dbReference type="EC" id="1.14.15.7"/>
    </reaction>
</comment>
<dbReference type="Gene3D" id="2.102.10.10">
    <property type="entry name" value="Rieske [2Fe-2S] iron-sulphur domain"/>
    <property type="match status" value="1"/>
</dbReference>
<keyword evidence="8" id="KW-0479">Metal-binding</keyword>
<dbReference type="PANTHER" id="PTHR43756">
    <property type="entry name" value="CHOLINE MONOOXYGENASE, CHLOROPLASTIC"/>
    <property type="match status" value="1"/>
</dbReference>
<dbReference type="SUPFAM" id="SSF50022">
    <property type="entry name" value="ISP domain"/>
    <property type="match status" value="1"/>
</dbReference>
<accession>A0AAN6E562</accession>
<evidence type="ECO:0000256" key="3">
    <source>
        <dbReference type="ARBA" id="ARBA00004866"/>
    </source>
</evidence>
<comment type="cofactor">
    <cofactor evidence="1">
        <name>Fe cation</name>
        <dbReference type="ChEBI" id="CHEBI:24875"/>
    </cofactor>
</comment>
<dbReference type="EC" id="1.14.15.7" evidence="5"/>
<evidence type="ECO:0000256" key="10">
    <source>
        <dbReference type="ARBA" id="ARBA00023004"/>
    </source>
</evidence>
<dbReference type="Pfam" id="PF00848">
    <property type="entry name" value="Ring_hydroxyl_A"/>
    <property type="match status" value="1"/>
</dbReference>
<dbReference type="CDD" id="cd00680">
    <property type="entry name" value="RHO_alpha_C"/>
    <property type="match status" value="1"/>
</dbReference>
<comment type="caution">
    <text evidence="14">The sequence shown here is derived from an EMBL/GenBank/DDBJ whole genome shotgun (WGS) entry which is preliminary data.</text>
</comment>
<dbReference type="Gene3D" id="3.90.380.10">
    <property type="entry name" value="Naphthalene 1,2-dioxygenase Alpha Subunit, Chain A, domain 1"/>
    <property type="match status" value="2"/>
</dbReference>
<evidence type="ECO:0000256" key="9">
    <source>
        <dbReference type="ARBA" id="ARBA00023002"/>
    </source>
</evidence>
<dbReference type="PANTHER" id="PTHR43756:SF5">
    <property type="entry name" value="CHOLINE MONOOXYGENASE, CHLOROPLASTIC"/>
    <property type="match status" value="1"/>
</dbReference>
<dbReference type="InterPro" id="IPR017941">
    <property type="entry name" value="Rieske_2Fe-2S"/>
</dbReference>
<protein>
    <recommendedName>
        <fullName evidence="6">Choline monooxygenase, chloroplastic</fullName>
        <ecNumber evidence="5">1.14.15.7</ecNumber>
    </recommendedName>
</protein>
<evidence type="ECO:0000256" key="11">
    <source>
        <dbReference type="ARBA" id="ARBA00023014"/>
    </source>
</evidence>
<dbReference type="AlphaFoldDB" id="A0AAN6E562"/>
<keyword evidence="10" id="KW-0408">Iron</keyword>
<dbReference type="InterPro" id="IPR015879">
    <property type="entry name" value="Ring_hydroxy_dOase_asu_C_dom"/>
</dbReference>
<keyword evidence="9" id="KW-0560">Oxidoreductase</keyword>
<keyword evidence="7" id="KW-0001">2Fe-2S</keyword>
<evidence type="ECO:0000256" key="2">
    <source>
        <dbReference type="ARBA" id="ARBA00002149"/>
    </source>
</evidence>
<reference evidence="14" key="1">
    <citation type="journal article" date="2022" name="bioRxiv">
        <title>Deciphering the potential niche of two novel black yeast fungi from a biological soil crust based on their genomes, phenotypes, and melanin regulation.</title>
        <authorList>
            <consortium name="DOE Joint Genome Institute"/>
            <person name="Carr E.C."/>
            <person name="Barton Q."/>
            <person name="Grambo S."/>
            <person name="Sullivan M."/>
            <person name="Renfro C.M."/>
            <person name="Kuo A."/>
            <person name="Pangilinan J."/>
            <person name="Lipzen A."/>
            <person name="Keymanesh K."/>
            <person name="Savage E."/>
            <person name="Barry K."/>
            <person name="Grigoriev I.V."/>
            <person name="Riekhof W.R."/>
            <person name="Harris S.S."/>
        </authorList>
    </citation>
    <scope>NUCLEOTIDE SEQUENCE</scope>
    <source>
        <strain evidence="14">JF 03-4F</strain>
    </source>
</reference>
<evidence type="ECO:0000256" key="12">
    <source>
        <dbReference type="ARBA" id="ARBA00049097"/>
    </source>
</evidence>
<dbReference type="PROSITE" id="PS51296">
    <property type="entry name" value="RIESKE"/>
    <property type="match status" value="1"/>
</dbReference>
<dbReference type="GO" id="GO:0019133">
    <property type="term" value="F:choline monooxygenase activity"/>
    <property type="evidence" value="ECO:0007669"/>
    <property type="project" value="UniProtKB-EC"/>
</dbReference>
<sequence length="397" mass="46246">MGDMESLKSVHGTLPASWYRENGMYELEKRAIFSKSWLCVSHSMRFRSVGEFVKYEIAGYEFFIIRDRKNRLKAFLNICRHRAYPILDKESGKASILSCKYHGWSYGLSGEVAKAPRFDTMEHFDKSQYSLFEAHLRVDKLGWVWVNLDSASPPTISWEKHFQGVDQQPRLGKFTMEAFEFDHTWEMEGEYNWKNIIDNYNECYHCQTAHPGIVATTKLPTYDVVCQKGWIEHHSEALDTVEQKYGVQPTYLFPNASITISDEYTYLMRVTPTSSKSVKMQYEVYRRRGLAEQEFRDIDAFFKQIENEDKGLSNGAQRNLNSDTYVSGPLHSHNEKGVIYFKGLVKAAVEQHWSEEEKLGHKIVPIRRSMRSESIEAEERFCNAVCGDEELKSFSDW</sequence>
<evidence type="ECO:0000256" key="6">
    <source>
        <dbReference type="ARBA" id="ARBA00014931"/>
    </source>
</evidence>
<evidence type="ECO:0000313" key="15">
    <source>
        <dbReference type="Proteomes" id="UP001203852"/>
    </source>
</evidence>
<evidence type="ECO:0000256" key="5">
    <source>
        <dbReference type="ARBA" id="ARBA00012763"/>
    </source>
</evidence>
<keyword evidence="15" id="KW-1185">Reference proteome</keyword>
<dbReference type="InterPro" id="IPR001663">
    <property type="entry name" value="Rng_hydr_dOase-A"/>
</dbReference>
<comment type="function">
    <text evidence="2">Catalyzes the first step of the osmoprotectant glycine betaine synthesis.</text>
</comment>
<evidence type="ECO:0000256" key="1">
    <source>
        <dbReference type="ARBA" id="ARBA00001962"/>
    </source>
</evidence>
<dbReference type="Proteomes" id="UP001203852">
    <property type="component" value="Unassembled WGS sequence"/>
</dbReference>
<feature type="domain" description="Rieske" evidence="13">
    <location>
        <begin position="37"/>
        <end position="124"/>
    </location>
</feature>
<dbReference type="Pfam" id="PF00355">
    <property type="entry name" value="Rieske"/>
    <property type="match status" value="1"/>
</dbReference>